<dbReference type="GO" id="GO:0044877">
    <property type="term" value="F:protein-containing complex binding"/>
    <property type="evidence" value="ECO:0007669"/>
    <property type="project" value="TreeGrafter"/>
</dbReference>
<evidence type="ECO:0000256" key="1">
    <source>
        <dbReference type="SAM" id="Phobius"/>
    </source>
</evidence>
<name>A0A5S9P0I6_9HYPH</name>
<dbReference type="InterPro" id="IPR025695">
    <property type="entry name" value="DoxX-like"/>
</dbReference>
<gene>
    <name evidence="3" type="ORF">STARVERO_02052</name>
</gene>
<keyword evidence="4" id="KW-1185">Reference proteome</keyword>
<dbReference type="RefSeq" id="WP_159598784.1">
    <property type="nucleotide sequence ID" value="NZ_CACSAS010000001.1"/>
</dbReference>
<evidence type="ECO:0000313" key="3">
    <source>
        <dbReference type="EMBL" id="CAA0096709.1"/>
    </source>
</evidence>
<feature type="domain" description="NAD(P)-binding" evidence="2">
    <location>
        <begin position="8"/>
        <end position="150"/>
    </location>
</feature>
<dbReference type="PANTHER" id="PTHR12126">
    <property type="entry name" value="NADH-UBIQUINONE OXIDOREDUCTASE 39 KDA SUBUNIT-RELATED"/>
    <property type="match status" value="1"/>
</dbReference>
<reference evidence="3 4" key="1">
    <citation type="submission" date="2019-12" db="EMBL/GenBank/DDBJ databases">
        <authorList>
            <person name="Reyes-Prieto M."/>
        </authorList>
    </citation>
    <scope>NUCLEOTIDE SEQUENCE [LARGE SCALE GENOMIC DNA]</scope>
    <source>
        <strain evidence="3">HF14-78462</strain>
    </source>
</reference>
<keyword evidence="1" id="KW-0812">Transmembrane</keyword>
<evidence type="ECO:0000259" key="2">
    <source>
        <dbReference type="Pfam" id="PF13460"/>
    </source>
</evidence>
<dbReference type="Gene3D" id="3.40.50.720">
    <property type="entry name" value="NAD(P)-binding Rossmann-like Domain"/>
    <property type="match status" value="1"/>
</dbReference>
<dbReference type="PANTHER" id="PTHR12126:SF11">
    <property type="entry name" value="NADH DEHYDROGENASE [UBIQUINONE] 1 ALPHA SUBCOMPLEX SUBUNIT 9, MITOCHONDRIAL"/>
    <property type="match status" value="1"/>
</dbReference>
<protein>
    <recommendedName>
        <fullName evidence="2">NAD(P)-binding domain-containing protein</fullName>
    </recommendedName>
</protein>
<feature type="transmembrane region" description="Helical" evidence="1">
    <location>
        <begin position="347"/>
        <end position="368"/>
    </location>
</feature>
<dbReference type="Proteomes" id="UP000433050">
    <property type="component" value="Unassembled WGS sequence"/>
</dbReference>
<proteinExistence type="predicted"/>
<dbReference type="InterPro" id="IPR016040">
    <property type="entry name" value="NAD(P)-bd_dom"/>
</dbReference>
<feature type="transmembrane region" description="Helical" evidence="1">
    <location>
        <begin position="306"/>
        <end position="327"/>
    </location>
</feature>
<organism evidence="3 4">
    <name type="scientific">Starkeya nomas</name>
    <dbReference type="NCBI Taxonomy" id="2666134"/>
    <lineage>
        <taxon>Bacteria</taxon>
        <taxon>Pseudomonadati</taxon>
        <taxon>Pseudomonadota</taxon>
        <taxon>Alphaproteobacteria</taxon>
        <taxon>Hyphomicrobiales</taxon>
        <taxon>Xanthobacteraceae</taxon>
        <taxon>Starkeya</taxon>
    </lineage>
</organism>
<keyword evidence="1" id="KW-0472">Membrane</keyword>
<feature type="transmembrane region" description="Helical" evidence="1">
    <location>
        <begin position="380"/>
        <end position="404"/>
    </location>
</feature>
<dbReference type="InterPro" id="IPR036291">
    <property type="entry name" value="NAD(P)-bd_dom_sf"/>
</dbReference>
<dbReference type="InterPro" id="IPR051207">
    <property type="entry name" value="ComplexI_NDUFA9_subunit"/>
</dbReference>
<dbReference type="Pfam" id="PF13460">
    <property type="entry name" value="NAD_binding_10"/>
    <property type="match status" value="1"/>
</dbReference>
<accession>A0A5S9P0I6</accession>
<feature type="transmembrane region" description="Helical" evidence="1">
    <location>
        <begin position="410"/>
        <end position="428"/>
    </location>
</feature>
<dbReference type="Pfam" id="PF13781">
    <property type="entry name" value="DoxX_3"/>
    <property type="match status" value="1"/>
</dbReference>
<dbReference type="SUPFAM" id="SSF51735">
    <property type="entry name" value="NAD(P)-binding Rossmann-fold domains"/>
    <property type="match status" value="1"/>
</dbReference>
<sequence length="431" mass="44944">MSRILVIGATGLIGSHVAASLCAAGHAVTGVARHLGSASRRIPAIGWEAVDLARASTHEWRRHLAGIDAVVNCAGALQSGPADDVAGVHERGLTALVAACEAAGVRRLVHFSAMGVDRITPSEFSRSKRAGDEALMASGLDWVILRPSVVLGPSAYGASALIRGLAAQPILPVMPDTAPLQPVALEDVVATVAFFRKPEAPARLALELAGPDRLDFARLICLYRRWLGHAPAREIALPGWLAGLVYRLGDLAGLLGWRPPVRSTARREIARGAVGDASEWTRITGIVPRSIESMLNARPASVQEGWFAGLYLLKPLVLVSLAIFWIGSGLASLGQGYASGIAMMQQGGAAAGLAPVAVVGGGLADLLVGIGIAIRRTARLALLAGIAVALFYALAGTLLTPWLWLDPLAPLLKIAPVIALHLVALATLQDR</sequence>
<keyword evidence="1" id="KW-1133">Transmembrane helix</keyword>
<dbReference type="EMBL" id="CACSAS010000001">
    <property type="protein sequence ID" value="CAA0096709.1"/>
    <property type="molecule type" value="Genomic_DNA"/>
</dbReference>
<dbReference type="AlphaFoldDB" id="A0A5S9P0I6"/>
<evidence type="ECO:0000313" key="4">
    <source>
        <dbReference type="Proteomes" id="UP000433050"/>
    </source>
</evidence>